<name>A0A5P2HA19_9BURK</name>
<proteinExistence type="predicted"/>
<keyword evidence="1" id="KW-0472">Membrane</keyword>
<dbReference type="InterPro" id="IPR005325">
    <property type="entry name" value="DUF308_memb"/>
</dbReference>
<keyword evidence="1" id="KW-1133">Transmembrane helix</keyword>
<dbReference type="OrthoDB" id="960912at2"/>
<protein>
    <submittedName>
        <fullName evidence="2">DUF308 domain-containing protein</fullName>
    </submittedName>
</protein>
<dbReference type="RefSeq" id="WP_150374649.1">
    <property type="nucleotide sequence ID" value="NZ_CP044067.1"/>
</dbReference>
<keyword evidence="1" id="KW-0812">Transmembrane</keyword>
<feature type="transmembrane region" description="Helical" evidence="1">
    <location>
        <begin position="43"/>
        <end position="64"/>
    </location>
</feature>
<feature type="transmembrane region" description="Helical" evidence="1">
    <location>
        <begin position="100"/>
        <end position="119"/>
    </location>
</feature>
<accession>A0A5P2HA19</accession>
<dbReference type="Pfam" id="PF03729">
    <property type="entry name" value="DUF308"/>
    <property type="match status" value="1"/>
</dbReference>
<dbReference type="AlphaFoldDB" id="A0A5P2HA19"/>
<dbReference type="Proteomes" id="UP000322822">
    <property type="component" value="Chromosome 2"/>
</dbReference>
<evidence type="ECO:0000313" key="3">
    <source>
        <dbReference type="Proteomes" id="UP000322822"/>
    </source>
</evidence>
<feature type="transmembrane region" description="Helical" evidence="1">
    <location>
        <begin position="76"/>
        <end position="94"/>
    </location>
</feature>
<feature type="transmembrane region" description="Helical" evidence="1">
    <location>
        <begin position="20"/>
        <end position="37"/>
    </location>
</feature>
<reference evidence="2 3" key="1">
    <citation type="submission" date="2019-09" db="EMBL/GenBank/DDBJ databases">
        <title>FDA dAtabase for Regulatory Grade micrObial Sequences (FDA-ARGOS): Supporting development and validation of Infectious Disease Dx tests.</title>
        <authorList>
            <person name="Sciortino C."/>
            <person name="Tallon L."/>
            <person name="Sadzewicz L."/>
            <person name="Vavikolanu K."/>
            <person name="Mehta A."/>
            <person name="Aluvathingal J."/>
            <person name="Nadendla S."/>
            <person name="Nandy P."/>
            <person name="Geyer C."/>
            <person name="Yan Y."/>
            <person name="Sichtig H."/>
        </authorList>
    </citation>
    <scope>NUCLEOTIDE SEQUENCE [LARGE SCALE GENOMIC DNA]</scope>
    <source>
        <strain evidence="2 3">FDAARGOS_664</strain>
    </source>
</reference>
<evidence type="ECO:0000256" key="1">
    <source>
        <dbReference type="SAM" id="Phobius"/>
    </source>
</evidence>
<evidence type="ECO:0000313" key="2">
    <source>
        <dbReference type="EMBL" id="QET04588.1"/>
    </source>
</evidence>
<feature type="transmembrane region" description="Helical" evidence="1">
    <location>
        <begin position="162"/>
        <end position="183"/>
    </location>
</feature>
<organism evidence="2 3">
    <name type="scientific">Cupriavidus pauculus</name>
    <dbReference type="NCBI Taxonomy" id="82633"/>
    <lineage>
        <taxon>Bacteria</taxon>
        <taxon>Pseudomonadati</taxon>
        <taxon>Pseudomonadota</taxon>
        <taxon>Betaproteobacteria</taxon>
        <taxon>Burkholderiales</taxon>
        <taxon>Burkholderiaceae</taxon>
        <taxon>Cupriavidus</taxon>
    </lineage>
</organism>
<gene>
    <name evidence="2" type="ORF">FOB72_21005</name>
</gene>
<sequence>MTELSPNGALQANRWLKPYYYGRAAFSIVWVAAAFTVGKTNPAVAAILLMIYPAWDALANLVDAQRNGGMRRNPTQTLNVVASGVTTAGVAIALGLSMNAVLGVFGTWAILAGLFQLATGVRRWKTSGAQWAMILSGAQSALAGAFFIKTAAGVQVPGITDFAPYAAFGAFYFLISAISLSIADMRRTKTRQFGA</sequence>
<dbReference type="EMBL" id="CP044067">
    <property type="protein sequence ID" value="QET04588.1"/>
    <property type="molecule type" value="Genomic_DNA"/>
</dbReference>
<feature type="transmembrane region" description="Helical" evidence="1">
    <location>
        <begin position="131"/>
        <end position="150"/>
    </location>
</feature>